<dbReference type="HOGENOM" id="CLU_1988621_0_0_9"/>
<proteinExistence type="predicted"/>
<dbReference type="EMBL" id="ACIL03000013">
    <property type="protein sequence ID" value="ESL02958.1"/>
    <property type="molecule type" value="Genomic_DNA"/>
</dbReference>
<organism evidence="1 2">
    <name type="scientific">Catonella morbi ATCC 51271</name>
    <dbReference type="NCBI Taxonomy" id="592026"/>
    <lineage>
        <taxon>Bacteria</taxon>
        <taxon>Bacillati</taxon>
        <taxon>Bacillota</taxon>
        <taxon>Clostridia</taxon>
        <taxon>Lachnospirales</taxon>
        <taxon>Lachnospiraceae</taxon>
        <taxon>Catonella</taxon>
    </lineage>
</organism>
<reference evidence="1 2" key="1">
    <citation type="submission" date="2013-06" db="EMBL/GenBank/DDBJ databases">
        <authorList>
            <person name="Weinstock G."/>
            <person name="Sodergren E."/>
            <person name="Clifton S."/>
            <person name="Fulton L."/>
            <person name="Fulton B."/>
            <person name="Courtney L."/>
            <person name="Fronick C."/>
            <person name="Harrison M."/>
            <person name="Strong C."/>
            <person name="Farmer C."/>
            <person name="Delahaunty K."/>
            <person name="Markovic C."/>
            <person name="Hall O."/>
            <person name="Minx P."/>
            <person name="Tomlinson C."/>
            <person name="Mitreva M."/>
            <person name="Nelson J."/>
            <person name="Hou S."/>
            <person name="Wollam A."/>
            <person name="Pepin K.H."/>
            <person name="Johnson M."/>
            <person name="Bhonagiri V."/>
            <person name="Nash W.E."/>
            <person name="Warren W."/>
            <person name="Chinwalla A."/>
            <person name="Mardis E.R."/>
            <person name="Wilson R.K."/>
        </authorList>
    </citation>
    <scope>NUCLEOTIDE SEQUENCE [LARGE SCALE GENOMIC DNA]</scope>
    <source>
        <strain evidence="1 2">ATCC 51271</strain>
    </source>
</reference>
<evidence type="ECO:0000313" key="2">
    <source>
        <dbReference type="Proteomes" id="UP000018227"/>
    </source>
</evidence>
<protein>
    <recommendedName>
        <fullName evidence="3">WYL domain-containing protein</fullName>
    </recommendedName>
</protein>
<dbReference type="OrthoDB" id="1842238at2"/>
<comment type="caution">
    <text evidence="1">The sequence shown here is derived from an EMBL/GenBank/DDBJ whole genome shotgun (WGS) entry which is preliminary data.</text>
</comment>
<sequence length="125" mass="15086">MKSVSYRIIDFDSINCQQGKSVLTKSDIENIEKEIRNKGVQFMRGESHEIKIRLNEEGQKLYNRILHLRPKYVRIEEKNIYVFDCSLKQIEYYFFKFGKEAEIISPPQLREKFKNDHLEAYEVYK</sequence>
<dbReference type="AlphaFoldDB" id="V2Y1V5"/>
<keyword evidence="2" id="KW-1185">Reference proteome</keyword>
<gene>
    <name evidence="1" type="ORF">GCWU0000282_001829</name>
</gene>
<evidence type="ECO:0000313" key="1">
    <source>
        <dbReference type="EMBL" id="ESL02958.1"/>
    </source>
</evidence>
<dbReference type="STRING" id="592026.GCWU0000282_001829"/>
<evidence type="ECO:0008006" key="3">
    <source>
        <dbReference type="Google" id="ProtNLM"/>
    </source>
</evidence>
<name>V2Y1V5_9FIRM</name>
<dbReference type="Proteomes" id="UP000018227">
    <property type="component" value="Unassembled WGS sequence"/>
</dbReference>
<accession>V2Y1V5</accession>